<feature type="compositionally biased region" description="Basic and acidic residues" evidence="1">
    <location>
        <begin position="1"/>
        <end position="15"/>
    </location>
</feature>
<accession>A0A8S5UZG9</accession>
<name>A0A8S5UZG9_9CAUD</name>
<keyword evidence="2" id="KW-0808">Transferase</keyword>
<evidence type="ECO:0000256" key="1">
    <source>
        <dbReference type="SAM" id="MobiDB-lite"/>
    </source>
</evidence>
<keyword evidence="2" id="KW-0696">RNA-directed RNA polymerase</keyword>
<dbReference type="EMBL" id="BK016174">
    <property type="protein sequence ID" value="DAF99879.1"/>
    <property type="molecule type" value="Genomic_DNA"/>
</dbReference>
<dbReference type="InterPro" id="IPR036388">
    <property type="entry name" value="WH-like_DNA-bd_sf"/>
</dbReference>
<dbReference type="Gene3D" id="1.10.10.10">
    <property type="entry name" value="Winged helix-like DNA-binding domain superfamily/Winged helix DNA-binding domain"/>
    <property type="match status" value="1"/>
</dbReference>
<feature type="region of interest" description="Disordered" evidence="1">
    <location>
        <begin position="1"/>
        <end position="27"/>
    </location>
</feature>
<reference evidence="2" key="1">
    <citation type="journal article" date="2021" name="Proc. Natl. Acad. Sci. U.S.A.">
        <title>A Catalog of Tens of Thousands of Viruses from Human Metagenomes Reveals Hidden Associations with Chronic Diseases.</title>
        <authorList>
            <person name="Tisza M.J."/>
            <person name="Buck C.B."/>
        </authorList>
    </citation>
    <scope>NUCLEOTIDE SEQUENCE</scope>
    <source>
        <strain evidence="2">CtJT77</strain>
    </source>
</reference>
<keyword evidence="2" id="KW-0548">Nucleotidyltransferase</keyword>
<sequence>MKDLIHTGVAHDEQPPGRGSGRYAWGSGENPGQHQFDFLSEVKVLKKRGLKDTDIAKMLLGEHATTTNLRAEIAIQTKKQRQINRARAIELLDECKGNVSEVARRMGKNESSIRSLLDPVIAERTNKYENTAAMLRKRIEESESGIIDVSKATEFTLGCTDSTKKVAIAMLEKEGYVKSWIQVPQMGTDHKTSIMVLAKQEEGETPKDTFARIQKNKFNVSPIQDYTPDEGKTWWTPEFPESISSKRVMIRYAEQGGKEKDGVIEINPNAIDLSLEGSRYAQVRIAVDGTHYMKGMAIYTTEKLPKGIDVIYNTNKHEGTPKEKVFKELKTVKLDDGTEVIDKDNPFGALIRSPKEKDGIITRGGQHYYVDEKGNKRLSPINKLQDEGDWDTWSRNLSAQFLSKQPLKLIKQQIDLSVADKRAELDEIRNLTNPVIKKKLLEDFAAGCDANAADLSVKGFKNQAFQVLLPIPGLKDTEIYAPKFDDGDVVALVRYPHGGTFEIPVLKVNNKHPEAKRVMAGASDAVGINTKVAEQLSGADFDGDTALVIPIASNRIAIKSRPYFDELKTFDPKEIYKLPDDAPKMKNRTKQNEMGRVTNLITDMTVQGAKEREIVRAVKHSMVVIDAEKHHLDYKQSAKDNDIKALKERYQKRIDPETGRETTGASTIFSRAGAITRIDQRKEVTDTGKMTPEELKRWDKGQKVWRNTEEKIVEQIKDPRKMTSEELVQYNAGKKVYRTTDKNKQQEVSRMDTVDDARDLVRDKSNSKEMAYANYANDLKGMANEARREARSIKPTPVSQTAKETYANEVEDLNRKLRVAQSNAPRERQAQIIANSIVSEKFASNPDMDYEHRQRERSRALTQARAEVGAKKEPVVITDREWEAIQANAISTTKLTQILNNTDQEAFKMRATPRTSSSSLSSSQVSLIKAMSSSGMYTQKEIADRLGVSTSTVSSVLRN</sequence>
<proteinExistence type="predicted"/>
<protein>
    <submittedName>
        <fullName evidence="2">RNA-dependent RNA polymerase</fullName>
    </submittedName>
</protein>
<organism evidence="2">
    <name type="scientific">Siphoviridae sp. ctJT77</name>
    <dbReference type="NCBI Taxonomy" id="2825432"/>
    <lineage>
        <taxon>Viruses</taxon>
        <taxon>Duplodnaviria</taxon>
        <taxon>Heunggongvirae</taxon>
        <taxon>Uroviricota</taxon>
        <taxon>Caudoviricetes</taxon>
    </lineage>
</organism>
<dbReference type="GO" id="GO:0003968">
    <property type="term" value="F:RNA-directed RNA polymerase activity"/>
    <property type="evidence" value="ECO:0007669"/>
    <property type="project" value="UniProtKB-KW"/>
</dbReference>
<evidence type="ECO:0000313" key="2">
    <source>
        <dbReference type="EMBL" id="DAF99879.1"/>
    </source>
</evidence>